<name>A0A3N4M5N3_9PEZI</name>
<protein>
    <submittedName>
        <fullName evidence="1">Uncharacterized protein</fullName>
    </submittedName>
</protein>
<gene>
    <name evidence="1" type="ORF">L211DRAFT_846063</name>
</gene>
<dbReference type="EMBL" id="ML121530">
    <property type="protein sequence ID" value="RPB28101.1"/>
    <property type="molecule type" value="Genomic_DNA"/>
</dbReference>
<sequence length="115" mass="13074">MNAISAVLEEITPIIRYRPLLWLNPAAAGYLKPPGVILQQGNEALWGFTKEMEKHAKRKGWEVLGMWNALYKQIVGMGLIMVRMSSLMCPRDANARCGLGMRVSLLQAMMEYFMR</sequence>
<dbReference type="STRING" id="1051890.A0A3N4M5N3"/>
<evidence type="ECO:0000313" key="2">
    <source>
        <dbReference type="Proteomes" id="UP000267821"/>
    </source>
</evidence>
<keyword evidence="2" id="KW-1185">Reference proteome</keyword>
<dbReference type="OrthoDB" id="5373426at2759"/>
<dbReference type="Proteomes" id="UP000267821">
    <property type="component" value="Unassembled WGS sequence"/>
</dbReference>
<dbReference type="InParanoid" id="A0A3N4M5N3"/>
<reference evidence="1 2" key="1">
    <citation type="journal article" date="2018" name="Nat. Ecol. Evol.">
        <title>Pezizomycetes genomes reveal the molecular basis of ectomycorrhizal truffle lifestyle.</title>
        <authorList>
            <person name="Murat C."/>
            <person name="Payen T."/>
            <person name="Noel B."/>
            <person name="Kuo A."/>
            <person name="Morin E."/>
            <person name="Chen J."/>
            <person name="Kohler A."/>
            <person name="Krizsan K."/>
            <person name="Balestrini R."/>
            <person name="Da Silva C."/>
            <person name="Montanini B."/>
            <person name="Hainaut M."/>
            <person name="Levati E."/>
            <person name="Barry K.W."/>
            <person name="Belfiori B."/>
            <person name="Cichocki N."/>
            <person name="Clum A."/>
            <person name="Dockter R.B."/>
            <person name="Fauchery L."/>
            <person name="Guy J."/>
            <person name="Iotti M."/>
            <person name="Le Tacon F."/>
            <person name="Lindquist E.A."/>
            <person name="Lipzen A."/>
            <person name="Malagnac F."/>
            <person name="Mello A."/>
            <person name="Molinier V."/>
            <person name="Miyauchi S."/>
            <person name="Poulain J."/>
            <person name="Riccioni C."/>
            <person name="Rubini A."/>
            <person name="Sitrit Y."/>
            <person name="Splivallo R."/>
            <person name="Traeger S."/>
            <person name="Wang M."/>
            <person name="Zifcakova L."/>
            <person name="Wipf D."/>
            <person name="Zambonelli A."/>
            <person name="Paolocci F."/>
            <person name="Nowrousian M."/>
            <person name="Ottonello S."/>
            <person name="Baldrian P."/>
            <person name="Spatafora J.W."/>
            <person name="Henrissat B."/>
            <person name="Nagy L.G."/>
            <person name="Aury J.M."/>
            <person name="Wincker P."/>
            <person name="Grigoriev I.V."/>
            <person name="Bonfante P."/>
            <person name="Martin F.M."/>
        </authorList>
    </citation>
    <scope>NUCLEOTIDE SEQUENCE [LARGE SCALE GENOMIC DNA]</scope>
    <source>
        <strain evidence="1 2">ATCC MYA-4762</strain>
    </source>
</reference>
<evidence type="ECO:0000313" key="1">
    <source>
        <dbReference type="EMBL" id="RPB28101.1"/>
    </source>
</evidence>
<dbReference type="AlphaFoldDB" id="A0A3N4M5N3"/>
<organism evidence="1 2">
    <name type="scientific">Terfezia boudieri ATCC MYA-4762</name>
    <dbReference type="NCBI Taxonomy" id="1051890"/>
    <lineage>
        <taxon>Eukaryota</taxon>
        <taxon>Fungi</taxon>
        <taxon>Dikarya</taxon>
        <taxon>Ascomycota</taxon>
        <taxon>Pezizomycotina</taxon>
        <taxon>Pezizomycetes</taxon>
        <taxon>Pezizales</taxon>
        <taxon>Pezizaceae</taxon>
        <taxon>Terfezia</taxon>
    </lineage>
</organism>
<accession>A0A3N4M5N3</accession>
<proteinExistence type="predicted"/>